<dbReference type="NCBIfam" id="NF012211">
    <property type="entry name" value="tand_rpt_95"/>
    <property type="match status" value="7"/>
</dbReference>
<dbReference type="RefSeq" id="WP_114846142.1">
    <property type="nucleotide sequence ID" value="NZ_JBHSPE010000008.1"/>
</dbReference>
<dbReference type="InterPro" id="IPR005546">
    <property type="entry name" value="Autotransporte_beta"/>
</dbReference>
<evidence type="ECO:0000313" key="3">
    <source>
        <dbReference type="EMBL" id="RDD81071.1"/>
    </source>
</evidence>
<evidence type="ECO:0000313" key="4">
    <source>
        <dbReference type="Proteomes" id="UP000253782"/>
    </source>
</evidence>
<keyword evidence="4" id="KW-1185">Reference proteome</keyword>
<dbReference type="InterPro" id="IPR015919">
    <property type="entry name" value="Cadherin-like_sf"/>
</dbReference>
<evidence type="ECO:0000256" key="1">
    <source>
        <dbReference type="SAM" id="Phobius"/>
    </source>
</evidence>
<comment type="caution">
    <text evidence="3">The sequence shown here is derived from an EMBL/GenBank/DDBJ whole genome shotgun (WGS) entry which is preliminary data.</text>
</comment>
<dbReference type="Pfam" id="PF17963">
    <property type="entry name" value="Big_9"/>
    <property type="match status" value="12"/>
</dbReference>
<dbReference type="Pfam" id="PF03797">
    <property type="entry name" value="Autotransporter"/>
    <property type="match status" value="1"/>
</dbReference>
<dbReference type="Gene3D" id="2.60.40.3440">
    <property type="match status" value="11"/>
</dbReference>
<dbReference type="SUPFAM" id="SSF49313">
    <property type="entry name" value="Cadherin-like"/>
    <property type="match status" value="5"/>
</dbReference>
<dbReference type="GO" id="GO:0016020">
    <property type="term" value="C:membrane"/>
    <property type="evidence" value="ECO:0007669"/>
    <property type="project" value="InterPro"/>
</dbReference>
<proteinExistence type="predicted"/>
<dbReference type="EMBL" id="QQAH01000012">
    <property type="protein sequence ID" value="RDD81071.1"/>
    <property type="molecule type" value="Genomic_DNA"/>
</dbReference>
<dbReference type="OrthoDB" id="5720638at2"/>
<keyword evidence="1" id="KW-1133">Transmembrane helix</keyword>
<dbReference type="InterPro" id="IPR036709">
    <property type="entry name" value="Autotransporte_beta_dom_sf"/>
</dbReference>
<dbReference type="PANTHER" id="PTHR37494">
    <property type="entry name" value="HEMAGGLUTININ"/>
    <property type="match status" value="1"/>
</dbReference>
<organism evidence="3 4">
    <name type="scientific">Dyella tabacisoli</name>
    <dbReference type="NCBI Taxonomy" id="2282381"/>
    <lineage>
        <taxon>Bacteria</taxon>
        <taxon>Pseudomonadati</taxon>
        <taxon>Pseudomonadota</taxon>
        <taxon>Gammaproteobacteria</taxon>
        <taxon>Lysobacterales</taxon>
        <taxon>Rhodanobacteraceae</taxon>
        <taxon>Dyella</taxon>
    </lineage>
</organism>
<dbReference type="GO" id="GO:0005509">
    <property type="term" value="F:calcium ion binding"/>
    <property type="evidence" value="ECO:0007669"/>
    <property type="project" value="InterPro"/>
</dbReference>
<dbReference type="Pfam" id="PF05345">
    <property type="entry name" value="He_PIG"/>
    <property type="match status" value="6"/>
</dbReference>
<reference evidence="3 4" key="1">
    <citation type="submission" date="2018-07" db="EMBL/GenBank/DDBJ databases">
        <title>Dyella tabacisoli L4-6T, whole genome shotgun sequence.</title>
        <authorList>
            <person name="Zhou X.-K."/>
            <person name="Li W.-J."/>
            <person name="Duan Y.-Q."/>
        </authorList>
    </citation>
    <scope>NUCLEOTIDE SEQUENCE [LARGE SCALE GENOMIC DNA]</scope>
    <source>
        <strain evidence="3 4">L4-6</strain>
    </source>
</reference>
<evidence type="ECO:0000259" key="2">
    <source>
        <dbReference type="PROSITE" id="PS51208"/>
    </source>
</evidence>
<keyword evidence="1" id="KW-0812">Transmembrane</keyword>
<dbReference type="PANTHER" id="PTHR37494:SF1">
    <property type="entry name" value="STAPHYLOCOCCUS AUREUS SURFACE PROTEIN A"/>
    <property type="match status" value="1"/>
</dbReference>
<feature type="transmembrane region" description="Helical" evidence="1">
    <location>
        <begin position="20"/>
        <end position="39"/>
    </location>
</feature>
<gene>
    <name evidence="3" type="ORF">DVJ77_14020</name>
</gene>
<dbReference type="SMART" id="SM00869">
    <property type="entry name" value="Autotransporter"/>
    <property type="match status" value="1"/>
</dbReference>
<feature type="domain" description="Autotransporter" evidence="2">
    <location>
        <begin position="1916"/>
        <end position="2195"/>
    </location>
</feature>
<dbReference type="Gene3D" id="2.40.128.130">
    <property type="entry name" value="Autotransporter beta-domain"/>
    <property type="match status" value="1"/>
</dbReference>
<name>A0A369UKK4_9GAMM</name>
<dbReference type="Proteomes" id="UP000253782">
    <property type="component" value="Unassembled WGS sequence"/>
</dbReference>
<dbReference type="InterPro" id="IPR013783">
    <property type="entry name" value="Ig-like_fold"/>
</dbReference>
<sequence length="2197" mass="216048">MQGFQTVGSTVGARGFQARFLFWFAMLVLCAGMLLPVTARAACTNPIVDTVASGGTLVIDENTCSPGGITATGSQPAHGTLVVDQTANNLTYVNNGDSSVTDSFTFMDDNSIVVTVNLTIGAGGSTPITIGPATLPSGTVGSAYPTTNLTASGGNGGPYTYFISAGNLPAGLTDSLGGVPGALGGTPTEGGSFTFTVTASDGVHDGTRTYTLNIGGGLTVSPPSGALTAIIGTAYNQPITATGGTGPYTVALLLGGTLPAGITLTGNALVGTPTALGASTFSLKVTDSGSSVSEQVNYTLTVNNPPKPVANNVSATVAFGSSANPITLNISGGTPTSVAVATAASHGTATASGTSITYTPSGAYSGSDTFTYTATNAGGTSAPATVTITVSPPPVPVANAVSATVAYGSTSNPITLNITGLGVTSVAVASAAGNGTATASGTTITYTPGATYSGPDSFTYTATNAGGTSAPATVTITVTPQPPVTGAVSVSVLKNSTNNPVTLALSGGAAASVAVASAATHGTATASGTSITYTPASNYVGSDSFTYTATNAGGTSTPATVTVTVNQPVPVANAVSATVAYGSSANPITLNISGGTPTSVAVATAALHGTAIASGTSITYTPSSTYSSSDTFTYTATNVSGTSAPATVTITVTPPPIPVANAVSATVAYGSSANPITLNITGLGVTSVAVASAAGNGTATASGTTITYTPGATYSGPDSFTYTATNAGGTSVPATVTITVTPQAPVAGAAAVTVIENSTANPVTLVLSGGTAASVAVASAATHGTATASGTSITYTPASNYVGSDSFTYTATNAGGTSAPATVTVTVNPPIPVANAVSATVAYGSSSDPITLNITGSAATSVAVAGAAAHGTATASGTSITYTPAVGYSGSDSFTYTASNVTGTSAPATVTITVSPQIPVAGAVSITVLENTSNDPVTLALSGGVATSVAIAGAASHGTAVASGTSITYTPSNGYTGSDSFTYTATNAGGTSAPATVTVTVNPLVPVVNAVSANVVYDSSNNAITLSISGAATSVAVASAAAHGVATASGTAITYTPTAGYSGPDSFTYTASNVTGTSAAATVTITVGSATITINASSPLTATVGVPYTQTYTFSGGAAPYTGIGVTNIPQGLSITGTTANSVTISGTPQAAGTFAETVSGTDSSTGATQFTGTRVFTLTTNAPLLVMSPATGTLTVPYGNPYSQTVSTSGGTAPYTYALSGALPTGLTFNTATGVLSGTPTQPGNFPITISSTDHSVGTGAPFSTSTVYTLAVATPNIVLSGTFPNGMVGAVYPAAALSATGGVAPYHYQVTAGAIPPGLALNANTGQLSGTPTGSGTYPFSVTATDTNSQTGVQAYTVTISVATLAMTPVSLPNGIAETAYSQAVSASGGITPYTYSVASGALPVGVTLNAATGALSGTPTVAGHFTFAIRVVDSSTGAGSPAMLTMNYAVDITAPAITVTPASLPAAQVGANYSQNISASGGSSPYAFSVSAGSLPGGLALSASGVLSGMPTTPGSYAFTVSAKDSLNFSGSQSFTFVVGQPVPIVVNDTASTPANTVATIPVTNNDTGPITSIAIGQAPTHGTASVSGLNVVYTPASNFFGNDTLTYTATGPGGTSAAATVSITVTPLAVPVVLAQTVTVLAGKAVTIHVTTGATGGPFTTVAIATAPASGVASVSGTDIVYTAPADASGHVSFSYTVANAFGVSLPATVAVTVNPLPVAAALTATAIAGTTVPIDLTAGARGGPFTAANLVSISPANAGSGTIRATATGYALDFTAAADFSGVAQLSFTLNNAYATSAPGTVTVTVTGRSDPSKNAEVLGILSAQADAARRMAIGQINNFQRRLESLHSGAGGSDFSNGITFSSGGGRRAAKDPFLSMMRGNSADNDERRYLVQPDAEGAGLSRASGSAGSAPGDIRVWTGGAVNFGTRQLGASANGIDFTTSGLSVGADKQINSSLAAGVGVGYGHDASDIGQKGSRSTVNSYNIAAYASYRPTEATYLDALIGYQWLSFDARRYVTDNGNFVTGSRDGKQWFGSLALGYEHRGELWLLSPYGRLDVANAKLNSYTEHGDPVYSLNYQKQTVKTSTGSVGLRAQYLLKEDYGTWMPSARVEYQRDFQGASLATMSYADLLSGPLYHATLMQQSRNHTLLGIGVQLQTLRGWTLRFEYQNLLDNSSQDNQSFLFGVEKKFDP</sequence>
<protein>
    <submittedName>
        <fullName evidence="3">Tandem-95 repeat protein</fullName>
    </submittedName>
</protein>
<dbReference type="SUPFAM" id="SSF103515">
    <property type="entry name" value="Autotransporter"/>
    <property type="match status" value="1"/>
</dbReference>
<accession>A0A369UKK4</accession>
<dbReference type="Gene3D" id="2.60.40.10">
    <property type="entry name" value="Immunoglobulins"/>
    <property type="match status" value="6"/>
</dbReference>
<dbReference type="PROSITE" id="PS51208">
    <property type="entry name" value="AUTOTRANSPORTER"/>
    <property type="match status" value="1"/>
</dbReference>
<keyword evidence="1" id="KW-0472">Membrane</keyword>